<dbReference type="InterPro" id="IPR044810">
    <property type="entry name" value="WRKY_plant"/>
</dbReference>
<dbReference type="Pfam" id="PF03106">
    <property type="entry name" value="WRKY"/>
    <property type="match status" value="2"/>
</dbReference>
<keyword evidence="5" id="KW-0805">Transcription regulation</keyword>
<evidence type="ECO:0000256" key="1">
    <source>
        <dbReference type="ARBA" id="ARBA00004123"/>
    </source>
</evidence>
<keyword evidence="3" id="KW-0677">Repeat</keyword>
<dbReference type="GO" id="GO:0043565">
    <property type="term" value="F:sequence-specific DNA binding"/>
    <property type="evidence" value="ECO:0007669"/>
    <property type="project" value="InterPro"/>
</dbReference>
<evidence type="ECO:0000256" key="9">
    <source>
        <dbReference type="ARBA" id="ARBA00061157"/>
    </source>
</evidence>
<accession>A0AAV1B4I9</accession>
<dbReference type="SMART" id="SM00774">
    <property type="entry name" value="WRKY"/>
    <property type="match status" value="2"/>
</dbReference>
<sequence>MVGGGNGEWPGGGGFSPGPMTLISSMFGDNDDSKTFSELLAGAMLDVEHGGGRGGGLSPLAMFSSPPEQSLAQAYSNVQIQSEHPFSASVVPTNTSLTQLQSVTFNNIAQQHIPNSKEPIAKSLDYSSNSEQSLQQSCSVNVDKANDDGYNWRKYGQKQVKGCEFPRSYYKCTHPSCPVKKKVECDIVDGHVTQIIYKGEHIHERPRPSKLTEDNSNMQQELLETSDSDEEKDHETEKNYEPDLKRRNVVSKPRIIVQTTSDVDLLEDGYKWRKYGQKVVKGNPHPRSYYKCTSPDCNVRKHIERVSTDPKAVMTTYEGKHNHDVPAAKTNSHTFANNKNASQLKSQNAIAEMHNVDRRGQQQTSAVARLRLKEEHIL</sequence>
<dbReference type="FunFam" id="2.20.25.80:FF:000006">
    <property type="entry name" value="WRKY transcription factor"/>
    <property type="match status" value="1"/>
</dbReference>
<dbReference type="GO" id="GO:0046872">
    <property type="term" value="F:metal ion binding"/>
    <property type="evidence" value="ECO:0007669"/>
    <property type="project" value="UniProtKB-KW"/>
</dbReference>
<dbReference type="AlphaFoldDB" id="A0AAV1B4I9"/>
<evidence type="ECO:0000256" key="4">
    <source>
        <dbReference type="ARBA" id="ARBA00022833"/>
    </source>
</evidence>
<evidence type="ECO:0000259" key="11">
    <source>
        <dbReference type="SMART" id="SM00774"/>
    </source>
</evidence>
<organism evidence="12 13">
    <name type="scientific">Vicia faba</name>
    <name type="common">Broad bean</name>
    <name type="synonym">Faba vulgaris</name>
    <dbReference type="NCBI Taxonomy" id="3906"/>
    <lineage>
        <taxon>Eukaryota</taxon>
        <taxon>Viridiplantae</taxon>
        <taxon>Streptophyta</taxon>
        <taxon>Embryophyta</taxon>
        <taxon>Tracheophyta</taxon>
        <taxon>Spermatophyta</taxon>
        <taxon>Magnoliopsida</taxon>
        <taxon>eudicotyledons</taxon>
        <taxon>Gunneridae</taxon>
        <taxon>Pentapetalae</taxon>
        <taxon>rosids</taxon>
        <taxon>fabids</taxon>
        <taxon>Fabales</taxon>
        <taxon>Fabaceae</taxon>
        <taxon>Papilionoideae</taxon>
        <taxon>50 kb inversion clade</taxon>
        <taxon>NPAAA clade</taxon>
        <taxon>Hologalegina</taxon>
        <taxon>IRL clade</taxon>
        <taxon>Fabeae</taxon>
        <taxon>Vicia</taxon>
    </lineage>
</organism>
<reference evidence="12 13" key="1">
    <citation type="submission" date="2023-01" db="EMBL/GenBank/DDBJ databases">
        <authorList>
            <person name="Kreplak J."/>
        </authorList>
    </citation>
    <scope>NUCLEOTIDE SEQUENCE [LARGE SCALE GENOMIC DNA]</scope>
</reference>
<dbReference type="InterPro" id="IPR036576">
    <property type="entry name" value="WRKY_dom_sf"/>
</dbReference>
<protein>
    <recommendedName>
        <fullName evidence="11">WRKY domain-containing protein</fullName>
    </recommendedName>
</protein>
<dbReference type="Gene3D" id="2.20.25.80">
    <property type="entry name" value="WRKY domain"/>
    <property type="match status" value="2"/>
</dbReference>
<keyword evidence="13" id="KW-1185">Reference proteome</keyword>
<dbReference type="InterPro" id="IPR003657">
    <property type="entry name" value="WRKY_dom"/>
</dbReference>
<dbReference type="SUPFAM" id="SSF118290">
    <property type="entry name" value="WRKY DNA-binding domain"/>
    <property type="match status" value="2"/>
</dbReference>
<dbReference type="PANTHER" id="PTHR31221">
    <property type="entry name" value="WRKY TRANSCRIPTION FACTOR PROTEIN 1-RELATED"/>
    <property type="match status" value="1"/>
</dbReference>
<name>A0AAV1B4I9_VICFA</name>
<feature type="domain" description="WRKY" evidence="11">
    <location>
        <begin position="266"/>
        <end position="325"/>
    </location>
</feature>
<dbReference type="Proteomes" id="UP001157006">
    <property type="component" value="Chromosome 6"/>
</dbReference>
<dbReference type="EMBL" id="OX451741">
    <property type="protein sequence ID" value="CAI8617585.1"/>
    <property type="molecule type" value="Genomic_DNA"/>
</dbReference>
<dbReference type="PANTHER" id="PTHR31221:SF343">
    <property type="entry name" value="WRKY TRANSCRIPTION FACTOR 4-RELATED"/>
    <property type="match status" value="1"/>
</dbReference>
<feature type="domain" description="WRKY" evidence="11">
    <location>
        <begin position="146"/>
        <end position="205"/>
    </location>
</feature>
<evidence type="ECO:0000313" key="12">
    <source>
        <dbReference type="EMBL" id="CAI8617585.1"/>
    </source>
</evidence>
<keyword evidence="8" id="KW-0539">Nucleus</keyword>
<comment type="similarity">
    <text evidence="9">Belongs to the WRKY group I family.</text>
</comment>
<keyword evidence="7" id="KW-0804">Transcription</keyword>
<evidence type="ECO:0000256" key="10">
    <source>
        <dbReference type="SAM" id="MobiDB-lite"/>
    </source>
</evidence>
<gene>
    <name evidence="12" type="ORF">VFH_VI083560</name>
</gene>
<comment type="subcellular location">
    <subcellularLocation>
        <location evidence="1">Nucleus</location>
    </subcellularLocation>
</comment>
<evidence type="ECO:0000256" key="6">
    <source>
        <dbReference type="ARBA" id="ARBA00023125"/>
    </source>
</evidence>
<feature type="compositionally biased region" description="Basic and acidic residues" evidence="10">
    <location>
        <begin position="231"/>
        <end position="245"/>
    </location>
</feature>
<evidence type="ECO:0000256" key="2">
    <source>
        <dbReference type="ARBA" id="ARBA00022723"/>
    </source>
</evidence>
<evidence type="ECO:0000256" key="3">
    <source>
        <dbReference type="ARBA" id="ARBA00022737"/>
    </source>
</evidence>
<dbReference type="FunFam" id="2.20.25.80:FF:000003">
    <property type="entry name" value="WRKY transcription factor 57"/>
    <property type="match status" value="1"/>
</dbReference>
<feature type="region of interest" description="Disordered" evidence="10">
    <location>
        <begin position="222"/>
        <end position="245"/>
    </location>
</feature>
<evidence type="ECO:0000256" key="5">
    <source>
        <dbReference type="ARBA" id="ARBA00023015"/>
    </source>
</evidence>
<dbReference type="GO" id="GO:0005634">
    <property type="term" value="C:nucleus"/>
    <property type="evidence" value="ECO:0007669"/>
    <property type="project" value="UniProtKB-SubCell"/>
</dbReference>
<keyword evidence="4" id="KW-0862">Zinc</keyword>
<proteinExistence type="inferred from homology"/>
<evidence type="ECO:0000313" key="13">
    <source>
        <dbReference type="Proteomes" id="UP001157006"/>
    </source>
</evidence>
<keyword evidence="6" id="KW-0238">DNA-binding</keyword>
<keyword evidence="2" id="KW-0479">Metal-binding</keyword>
<evidence type="ECO:0000256" key="7">
    <source>
        <dbReference type="ARBA" id="ARBA00023163"/>
    </source>
</evidence>
<evidence type="ECO:0000256" key="8">
    <source>
        <dbReference type="ARBA" id="ARBA00023242"/>
    </source>
</evidence>
<dbReference type="GO" id="GO:0003700">
    <property type="term" value="F:DNA-binding transcription factor activity"/>
    <property type="evidence" value="ECO:0007669"/>
    <property type="project" value="InterPro"/>
</dbReference>